<comment type="caution">
    <text evidence="1">The sequence shown here is derived from an EMBL/GenBank/DDBJ whole genome shotgun (WGS) entry which is preliminary data.</text>
</comment>
<keyword evidence="2" id="KW-1185">Reference proteome</keyword>
<reference evidence="1 2" key="1">
    <citation type="submission" date="2019-11" db="EMBL/GenBank/DDBJ databases">
        <title>Pedobacter sp. HMF7056 Genome sequencing and assembly.</title>
        <authorList>
            <person name="Kang H."/>
            <person name="Kim H."/>
            <person name="Joh K."/>
        </authorList>
    </citation>
    <scope>NUCLEOTIDE SEQUENCE [LARGE SCALE GENOMIC DNA]</scope>
    <source>
        <strain evidence="1 2">HMF7056</strain>
    </source>
</reference>
<dbReference type="Proteomes" id="UP000451233">
    <property type="component" value="Unassembled WGS sequence"/>
</dbReference>
<proteinExistence type="predicted"/>
<dbReference type="RefSeq" id="WP_160908741.1">
    <property type="nucleotide sequence ID" value="NZ_WVHS01000006.1"/>
</dbReference>
<name>A0A7K1Y4D6_9SPHI</name>
<protein>
    <submittedName>
        <fullName evidence="1">Uncharacterized protein</fullName>
    </submittedName>
</protein>
<organism evidence="1 2">
    <name type="scientific">Hufsiella ginkgonis</name>
    <dbReference type="NCBI Taxonomy" id="2695274"/>
    <lineage>
        <taxon>Bacteria</taxon>
        <taxon>Pseudomonadati</taxon>
        <taxon>Bacteroidota</taxon>
        <taxon>Sphingobacteriia</taxon>
        <taxon>Sphingobacteriales</taxon>
        <taxon>Sphingobacteriaceae</taxon>
        <taxon>Hufsiella</taxon>
    </lineage>
</organism>
<sequence>MKRILLFLSLVFITSIVKAQNLSLAELFVMYSNAMIDSRNATAKLDDIIKKSSTSWTDYDHKQTSSFISWVWYYEVGKKRYGAIRWVIQKLSDGTGLPKLVYEFPYKKSYQQFTEELKMGDAQEVDNFEDRDDGSVNKVFTRKGDVFIMSIVPRSETSPEYYRVMIHRQVK</sequence>
<accession>A0A7K1Y4D6</accession>
<evidence type="ECO:0000313" key="2">
    <source>
        <dbReference type="Proteomes" id="UP000451233"/>
    </source>
</evidence>
<gene>
    <name evidence="1" type="ORF">GS398_20665</name>
</gene>
<evidence type="ECO:0000313" key="1">
    <source>
        <dbReference type="EMBL" id="MXV17727.1"/>
    </source>
</evidence>
<dbReference type="AlphaFoldDB" id="A0A7K1Y4D6"/>
<dbReference type="EMBL" id="WVHS01000006">
    <property type="protein sequence ID" value="MXV17727.1"/>
    <property type="molecule type" value="Genomic_DNA"/>
</dbReference>